<dbReference type="Gene3D" id="1.25.40.10">
    <property type="entry name" value="Tetratricopeptide repeat domain"/>
    <property type="match status" value="1"/>
</dbReference>
<dbReference type="RefSeq" id="WP_159397961.1">
    <property type="nucleotide sequence ID" value="NZ_CP012673.1"/>
</dbReference>
<evidence type="ECO:0000313" key="2">
    <source>
        <dbReference type="Proteomes" id="UP000238348"/>
    </source>
</evidence>
<sequence>MIWEGMPELARRYMRRIEQDVAPRARDDRLLSAWIEAARACWCTHVERNPWGARQRNRAALEHLEALGDSFIVSFLRLLAATDEWMLGAFARAEELFPPVFTSPGAPHFVSSSVLRFRTMMLVERRKITEALEQAGSLLQLASTRDDFFFTVTARLLLSECRLLQGDLAGAEEEVRAAGAPARMPPFFRSVRLSLLAEIRLRQGRAAKAVELAREALALERSTAGFFVLRQEVVPVLLVEALHASGEVDAAREALREARAELLARADRIADPAYRRSFLENVTARARTMNLARAWLGA</sequence>
<dbReference type="EMBL" id="CP012673">
    <property type="protein sequence ID" value="AUX48078.1"/>
    <property type="molecule type" value="Genomic_DNA"/>
</dbReference>
<dbReference type="Proteomes" id="UP000238348">
    <property type="component" value="Chromosome"/>
</dbReference>
<dbReference type="InterPro" id="IPR011990">
    <property type="entry name" value="TPR-like_helical_dom_sf"/>
</dbReference>
<dbReference type="SUPFAM" id="SSF48452">
    <property type="entry name" value="TPR-like"/>
    <property type="match status" value="1"/>
</dbReference>
<proteinExistence type="predicted"/>
<name>A0A2L0F911_SORCE</name>
<organism evidence="1 2">
    <name type="scientific">Sorangium cellulosum</name>
    <name type="common">Polyangium cellulosum</name>
    <dbReference type="NCBI Taxonomy" id="56"/>
    <lineage>
        <taxon>Bacteria</taxon>
        <taxon>Pseudomonadati</taxon>
        <taxon>Myxococcota</taxon>
        <taxon>Polyangia</taxon>
        <taxon>Polyangiales</taxon>
        <taxon>Polyangiaceae</taxon>
        <taxon>Sorangium</taxon>
    </lineage>
</organism>
<reference evidence="1 2" key="1">
    <citation type="submission" date="2015-09" db="EMBL/GenBank/DDBJ databases">
        <title>Sorangium comparison.</title>
        <authorList>
            <person name="Zaburannyi N."/>
            <person name="Bunk B."/>
            <person name="Overmann J."/>
            <person name="Mueller R."/>
        </authorList>
    </citation>
    <scope>NUCLEOTIDE SEQUENCE [LARGE SCALE GENOMIC DNA]</scope>
    <source>
        <strain evidence="1 2">So ce26</strain>
    </source>
</reference>
<gene>
    <name evidence="1" type="ORF">SOCE26_096060</name>
</gene>
<evidence type="ECO:0000313" key="1">
    <source>
        <dbReference type="EMBL" id="AUX48078.1"/>
    </source>
</evidence>
<accession>A0A2L0F911</accession>
<dbReference type="AlphaFoldDB" id="A0A2L0F911"/>
<protein>
    <submittedName>
        <fullName evidence="1">Uncharacterized protein</fullName>
    </submittedName>
</protein>